<dbReference type="PROSITE" id="PS00211">
    <property type="entry name" value="ABC_TRANSPORTER_1"/>
    <property type="match status" value="1"/>
</dbReference>
<keyword evidence="7" id="KW-1185">Reference proteome</keyword>
<dbReference type="GO" id="GO:0016887">
    <property type="term" value="F:ATP hydrolysis activity"/>
    <property type="evidence" value="ECO:0007669"/>
    <property type="project" value="InterPro"/>
</dbReference>
<keyword evidence="3 6" id="KW-0067">ATP-binding</keyword>
<dbReference type="AlphaFoldDB" id="A0A4R7NWH7"/>
<reference evidence="6 7" key="1">
    <citation type="submission" date="2019-03" db="EMBL/GenBank/DDBJ databases">
        <title>Genomic Encyclopedia of Type Strains, Phase IV (KMG-IV): sequencing the most valuable type-strain genomes for metagenomic binning, comparative biology and taxonomic classification.</title>
        <authorList>
            <person name="Goeker M."/>
        </authorList>
    </citation>
    <scope>NUCLEOTIDE SEQUENCE [LARGE SCALE GENOMIC DNA]</scope>
    <source>
        <strain evidence="6 7">DSM 6770</strain>
    </source>
</reference>
<comment type="caution">
    <text evidence="6">The sequence shown here is derived from an EMBL/GenBank/DDBJ whole genome shotgun (WGS) entry which is preliminary data.</text>
</comment>
<feature type="compositionally biased region" description="Basic and acidic residues" evidence="4">
    <location>
        <begin position="256"/>
        <end position="272"/>
    </location>
</feature>
<dbReference type="InterPro" id="IPR027417">
    <property type="entry name" value="P-loop_NTPase"/>
</dbReference>
<evidence type="ECO:0000256" key="2">
    <source>
        <dbReference type="ARBA" id="ARBA00022741"/>
    </source>
</evidence>
<dbReference type="InterPro" id="IPR003439">
    <property type="entry name" value="ABC_transporter-like_ATP-bd"/>
</dbReference>
<dbReference type="InterPro" id="IPR051120">
    <property type="entry name" value="ABC_AA/LPS_Transport"/>
</dbReference>
<evidence type="ECO:0000256" key="4">
    <source>
        <dbReference type="SAM" id="MobiDB-lite"/>
    </source>
</evidence>
<dbReference type="InterPro" id="IPR032823">
    <property type="entry name" value="BCA_ABC_TP_C"/>
</dbReference>
<gene>
    <name evidence="6" type="ORF">C8E00_101254</name>
</gene>
<proteinExistence type="predicted"/>
<keyword evidence="2" id="KW-0547">Nucleotide-binding</keyword>
<name>A0A4R7NWH7_9GAMM</name>
<dbReference type="Gene3D" id="3.40.50.300">
    <property type="entry name" value="P-loop containing nucleotide triphosphate hydrolases"/>
    <property type="match status" value="1"/>
</dbReference>
<dbReference type="PANTHER" id="PTHR45772:SF9">
    <property type="entry name" value="CONSERVED COMPONENT OF ABC TRANSPORTER FOR NATURAL AMINO ACIDS"/>
    <property type="match status" value="1"/>
</dbReference>
<dbReference type="SUPFAM" id="SSF52540">
    <property type="entry name" value="P-loop containing nucleoside triphosphate hydrolases"/>
    <property type="match status" value="1"/>
</dbReference>
<dbReference type="RefSeq" id="WP_133693595.1">
    <property type="nucleotide sequence ID" value="NZ_SOBR01000001.1"/>
</dbReference>
<dbReference type="GO" id="GO:0005886">
    <property type="term" value="C:plasma membrane"/>
    <property type="evidence" value="ECO:0007669"/>
    <property type="project" value="TreeGrafter"/>
</dbReference>
<dbReference type="CDD" id="cd03219">
    <property type="entry name" value="ABC_Mj1267_LivG_branched"/>
    <property type="match status" value="1"/>
</dbReference>
<dbReference type="PANTHER" id="PTHR45772">
    <property type="entry name" value="CONSERVED COMPONENT OF ABC TRANSPORTER FOR NATURAL AMINO ACIDS-RELATED"/>
    <property type="match status" value="1"/>
</dbReference>
<dbReference type="EMBL" id="SOBR01000001">
    <property type="protein sequence ID" value="TDU24870.1"/>
    <property type="molecule type" value="Genomic_DNA"/>
</dbReference>
<dbReference type="FunFam" id="3.40.50.300:FF:000421">
    <property type="entry name" value="Branched-chain amino acid ABC transporter ATP-binding protein"/>
    <property type="match status" value="1"/>
</dbReference>
<feature type="domain" description="ABC transporter" evidence="5">
    <location>
        <begin position="2"/>
        <end position="250"/>
    </location>
</feature>
<dbReference type="OrthoDB" id="9805514at2"/>
<evidence type="ECO:0000256" key="3">
    <source>
        <dbReference type="ARBA" id="ARBA00022840"/>
    </source>
</evidence>
<dbReference type="InterPro" id="IPR003593">
    <property type="entry name" value="AAA+_ATPase"/>
</dbReference>
<dbReference type="GO" id="GO:0005524">
    <property type="term" value="F:ATP binding"/>
    <property type="evidence" value="ECO:0007669"/>
    <property type="project" value="UniProtKB-KW"/>
</dbReference>
<keyword evidence="1" id="KW-0813">Transport</keyword>
<accession>A0A4R7NWH7</accession>
<evidence type="ECO:0000313" key="7">
    <source>
        <dbReference type="Proteomes" id="UP000295380"/>
    </source>
</evidence>
<dbReference type="Pfam" id="PF12399">
    <property type="entry name" value="BCA_ABC_TP_C"/>
    <property type="match status" value="1"/>
</dbReference>
<dbReference type="SMART" id="SM00382">
    <property type="entry name" value="AAA"/>
    <property type="match status" value="1"/>
</dbReference>
<organism evidence="6 7">
    <name type="scientific">Chromohalobacter marismortui</name>
    <dbReference type="NCBI Taxonomy" id="42055"/>
    <lineage>
        <taxon>Bacteria</taxon>
        <taxon>Pseudomonadati</taxon>
        <taxon>Pseudomonadota</taxon>
        <taxon>Gammaproteobacteria</taxon>
        <taxon>Oceanospirillales</taxon>
        <taxon>Halomonadaceae</taxon>
        <taxon>Chromohalobacter</taxon>
    </lineage>
</organism>
<dbReference type="InterPro" id="IPR017871">
    <property type="entry name" value="ABC_transporter-like_CS"/>
</dbReference>
<feature type="region of interest" description="Disordered" evidence="4">
    <location>
        <begin position="247"/>
        <end position="272"/>
    </location>
</feature>
<dbReference type="Pfam" id="PF00005">
    <property type="entry name" value="ABC_tran"/>
    <property type="match status" value="1"/>
</dbReference>
<evidence type="ECO:0000259" key="5">
    <source>
        <dbReference type="PROSITE" id="PS50893"/>
    </source>
</evidence>
<sequence length="272" mass="29628">MIRIDNVSKAFGGLQAVRGVSFEVAQGSITGLIGPNGAGKSTLFNIVAGLFPPSSGHVLLDDQDITGLPPHKLFHRGLVRTFQIPHEFSRMTVRENLMVVPPGQSGENLFKTWLRWGKVRQQDGEVLERVDDVLAFLEITHVADELAGNLSGGQKKLLDLGRTMMTDAKMVLLDEPGAGVNRTLLGKIREAILRLNRERGYTFCVIEHDMDLISALCDPVHVMANGELIASGSMETLRQNEEVREAYLGGGASGRMGEETPRQHSTDEGASS</sequence>
<protein>
    <submittedName>
        <fullName evidence="6">Amino acid/amide ABC transporter ATP-binding protein 1 (HAAT family)</fullName>
    </submittedName>
</protein>
<evidence type="ECO:0000313" key="6">
    <source>
        <dbReference type="EMBL" id="TDU24870.1"/>
    </source>
</evidence>
<dbReference type="PROSITE" id="PS50893">
    <property type="entry name" value="ABC_TRANSPORTER_2"/>
    <property type="match status" value="1"/>
</dbReference>
<evidence type="ECO:0000256" key="1">
    <source>
        <dbReference type="ARBA" id="ARBA00022448"/>
    </source>
</evidence>
<dbReference type="Proteomes" id="UP000295380">
    <property type="component" value="Unassembled WGS sequence"/>
</dbReference>